<dbReference type="InterPro" id="IPR000850">
    <property type="entry name" value="Adenylat/UMP-CMP_kin"/>
</dbReference>
<comment type="similarity">
    <text evidence="5">Belongs to the adenylate kinase family.</text>
</comment>
<keyword evidence="4 5" id="KW-0418">Kinase</keyword>
<comment type="caution">
    <text evidence="7">The sequence shown here is derived from an EMBL/GenBank/DDBJ whole genome shotgun (WGS) entry which is preliminary data.</text>
</comment>
<dbReference type="SUPFAM" id="SSF52540">
    <property type="entry name" value="P-loop containing nucleoside triphosphate hydrolases"/>
    <property type="match status" value="1"/>
</dbReference>
<keyword evidence="2" id="KW-0545">Nucleotide biosynthesis</keyword>
<dbReference type="GO" id="GO:0004017">
    <property type="term" value="F:AMP kinase activity"/>
    <property type="evidence" value="ECO:0007669"/>
    <property type="project" value="UniProtKB-EC"/>
</dbReference>
<comment type="catalytic activity">
    <reaction evidence="6">
        <text>AMP + ATP = 2 ADP</text>
        <dbReference type="Rhea" id="RHEA:12973"/>
        <dbReference type="ChEBI" id="CHEBI:30616"/>
        <dbReference type="ChEBI" id="CHEBI:456215"/>
        <dbReference type="ChEBI" id="CHEBI:456216"/>
        <dbReference type="EC" id="2.7.4.3"/>
    </reaction>
</comment>
<sequence>MDKKVIILFGPPGAGKGTQSELLSEKMGLYLFETSKILEREFKRAEKMPEDAPERFVEFEGEKFDVLNEKEIWKRGELCSPPWVTYLCMREFKRLFDDGDNLVIAGSPRTVYEAEREMPLLADLYGKENIKIALIEISAEVTVFRNTHRKICELMRHSILFNKETEKLKLCPLDGSKLVKRKDLDDPETIKTRLVQYKERTLPLFEYFKSAGFDVKKVNGERTVAEVHEEILKLIS</sequence>
<comment type="subunit">
    <text evidence="6">Monomer.</text>
</comment>
<evidence type="ECO:0000256" key="5">
    <source>
        <dbReference type="RuleBase" id="RU003330"/>
    </source>
</evidence>
<dbReference type="Pfam" id="PF00406">
    <property type="entry name" value="ADK"/>
    <property type="match status" value="1"/>
</dbReference>
<dbReference type="PRINTS" id="PR00094">
    <property type="entry name" value="ADENYLTKNASE"/>
</dbReference>
<dbReference type="CDD" id="cd01428">
    <property type="entry name" value="ADK"/>
    <property type="match status" value="1"/>
</dbReference>
<gene>
    <name evidence="7" type="ORF">A3F47_00645</name>
</gene>
<evidence type="ECO:0000256" key="2">
    <source>
        <dbReference type="ARBA" id="ARBA00022727"/>
    </source>
</evidence>
<keyword evidence="6" id="KW-0067">ATP-binding</keyword>
<name>A0A1G2I5Z8_9BACT</name>
<evidence type="ECO:0000256" key="4">
    <source>
        <dbReference type="ARBA" id="ARBA00022777"/>
    </source>
</evidence>
<reference evidence="7 8" key="1">
    <citation type="journal article" date="2016" name="Nat. Commun.">
        <title>Thousands of microbial genomes shed light on interconnected biogeochemical processes in an aquifer system.</title>
        <authorList>
            <person name="Anantharaman K."/>
            <person name="Brown C.T."/>
            <person name="Hug L.A."/>
            <person name="Sharon I."/>
            <person name="Castelle C.J."/>
            <person name="Probst A.J."/>
            <person name="Thomas B.C."/>
            <person name="Singh A."/>
            <person name="Wilkins M.J."/>
            <person name="Karaoz U."/>
            <person name="Brodie E.L."/>
            <person name="Williams K.H."/>
            <person name="Hubbard S.S."/>
            <person name="Banfield J.F."/>
        </authorList>
    </citation>
    <scope>NUCLEOTIDE SEQUENCE [LARGE SCALE GENOMIC DNA]</scope>
</reference>
<keyword evidence="1 5" id="KW-0808">Transferase</keyword>
<evidence type="ECO:0000256" key="3">
    <source>
        <dbReference type="ARBA" id="ARBA00022741"/>
    </source>
</evidence>
<protein>
    <recommendedName>
        <fullName evidence="6">Adenylate kinase</fullName>
        <ecNumber evidence="6">2.7.4.3</ecNumber>
    </recommendedName>
</protein>
<dbReference type="InterPro" id="IPR027417">
    <property type="entry name" value="P-loop_NTPase"/>
</dbReference>
<dbReference type="GO" id="GO:0005524">
    <property type="term" value="F:ATP binding"/>
    <property type="evidence" value="ECO:0007669"/>
    <property type="project" value="UniProtKB-KW"/>
</dbReference>
<dbReference type="Gene3D" id="3.40.50.300">
    <property type="entry name" value="P-loop containing nucleotide triphosphate hydrolases"/>
    <property type="match status" value="1"/>
</dbReference>
<dbReference type="Proteomes" id="UP000179214">
    <property type="component" value="Unassembled WGS sequence"/>
</dbReference>
<proteinExistence type="inferred from homology"/>
<comment type="subcellular location">
    <subcellularLocation>
        <location evidence="6">Cytoplasm</location>
    </subcellularLocation>
</comment>
<evidence type="ECO:0000256" key="1">
    <source>
        <dbReference type="ARBA" id="ARBA00022679"/>
    </source>
</evidence>
<dbReference type="EC" id="2.7.4.3" evidence="6"/>
<dbReference type="PANTHER" id="PTHR23359">
    <property type="entry name" value="NUCLEOTIDE KINASE"/>
    <property type="match status" value="1"/>
</dbReference>
<organism evidence="7 8">
    <name type="scientific">Candidatus Staskawiczbacteria bacterium RIFCSPHIGHO2_12_FULL_38_11</name>
    <dbReference type="NCBI Taxonomy" id="1802209"/>
    <lineage>
        <taxon>Bacteria</taxon>
        <taxon>Candidatus Staskawicziibacteriota</taxon>
    </lineage>
</organism>
<dbReference type="GO" id="GO:0005737">
    <property type="term" value="C:cytoplasm"/>
    <property type="evidence" value="ECO:0007669"/>
    <property type="project" value="UniProtKB-SubCell"/>
</dbReference>
<evidence type="ECO:0000313" key="7">
    <source>
        <dbReference type="EMBL" id="OGZ70242.1"/>
    </source>
</evidence>
<evidence type="ECO:0000313" key="8">
    <source>
        <dbReference type="Proteomes" id="UP000179214"/>
    </source>
</evidence>
<dbReference type="EMBL" id="MHOV01000014">
    <property type="protein sequence ID" value="OGZ70242.1"/>
    <property type="molecule type" value="Genomic_DNA"/>
</dbReference>
<keyword evidence="3 6" id="KW-0547">Nucleotide-binding</keyword>
<accession>A0A1G2I5Z8</accession>
<evidence type="ECO:0000256" key="6">
    <source>
        <dbReference type="RuleBase" id="RU003331"/>
    </source>
</evidence>
<dbReference type="AlphaFoldDB" id="A0A1G2I5Z8"/>